<feature type="domain" description="Exocyst complex subunit Exo70 C-terminal" evidence="4">
    <location>
        <begin position="208"/>
        <end position="584"/>
    </location>
</feature>
<evidence type="ECO:0000256" key="1">
    <source>
        <dbReference type="ARBA" id="ARBA00006756"/>
    </source>
</evidence>
<gene>
    <name evidence="5" type="ORF">RND71_023275</name>
</gene>
<dbReference type="AlphaFoldDB" id="A0AAE1RST1"/>
<dbReference type="EMBL" id="JAVYJV010000012">
    <property type="protein sequence ID" value="KAK4357665.1"/>
    <property type="molecule type" value="Genomic_DNA"/>
</dbReference>
<dbReference type="PANTHER" id="PTHR12542:SF87">
    <property type="entry name" value="EXOCYST SUBUNIT EXO70 FAMILY PROTEIN"/>
    <property type="match status" value="1"/>
</dbReference>
<evidence type="ECO:0000313" key="5">
    <source>
        <dbReference type="EMBL" id="KAK4357665.1"/>
    </source>
</evidence>
<dbReference type="InterPro" id="IPR046364">
    <property type="entry name" value="Exo70_C"/>
</dbReference>
<dbReference type="Gene3D" id="1.20.1280.170">
    <property type="entry name" value="Exocyst complex component Exo70"/>
    <property type="match status" value="1"/>
</dbReference>
<keyword evidence="3" id="KW-0653">Protein transport</keyword>
<keyword evidence="6" id="KW-1185">Reference proteome</keyword>
<name>A0AAE1RST1_9SOLA</name>
<evidence type="ECO:0000256" key="3">
    <source>
        <dbReference type="RuleBase" id="RU365026"/>
    </source>
</evidence>
<dbReference type="InterPro" id="IPR004140">
    <property type="entry name" value="Exo70"/>
</dbReference>
<evidence type="ECO:0000313" key="6">
    <source>
        <dbReference type="Proteomes" id="UP001291623"/>
    </source>
</evidence>
<evidence type="ECO:0000259" key="4">
    <source>
        <dbReference type="Pfam" id="PF03081"/>
    </source>
</evidence>
<protein>
    <recommendedName>
        <fullName evidence="3">Exocyst subunit Exo70 family protein</fullName>
    </recommendedName>
</protein>
<dbReference type="GO" id="GO:0000145">
    <property type="term" value="C:exocyst"/>
    <property type="evidence" value="ECO:0007669"/>
    <property type="project" value="InterPro"/>
</dbReference>
<evidence type="ECO:0000256" key="2">
    <source>
        <dbReference type="ARBA" id="ARBA00022448"/>
    </source>
</evidence>
<dbReference type="PANTHER" id="PTHR12542">
    <property type="entry name" value="EXOCYST COMPLEX PROTEIN EXO70"/>
    <property type="match status" value="1"/>
</dbReference>
<comment type="caution">
    <text evidence="5">The sequence shown here is derived from an EMBL/GenBank/DDBJ whole genome shotgun (WGS) entry which is preliminary data.</text>
</comment>
<organism evidence="5 6">
    <name type="scientific">Anisodus tanguticus</name>
    <dbReference type="NCBI Taxonomy" id="243964"/>
    <lineage>
        <taxon>Eukaryota</taxon>
        <taxon>Viridiplantae</taxon>
        <taxon>Streptophyta</taxon>
        <taxon>Embryophyta</taxon>
        <taxon>Tracheophyta</taxon>
        <taxon>Spermatophyta</taxon>
        <taxon>Magnoliopsida</taxon>
        <taxon>eudicotyledons</taxon>
        <taxon>Gunneridae</taxon>
        <taxon>Pentapetalae</taxon>
        <taxon>asterids</taxon>
        <taxon>lamiids</taxon>
        <taxon>Solanales</taxon>
        <taxon>Solanaceae</taxon>
        <taxon>Solanoideae</taxon>
        <taxon>Hyoscyameae</taxon>
        <taxon>Anisodus</taxon>
    </lineage>
</organism>
<dbReference type="GO" id="GO:0005546">
    <property type="term" value="F:phosphatidylinositol-4,5-bisphosphate binding"/>
    <property type="evidence" value="ECO:0007669"/>
    <property type="project" value="InterPro"/>
</dbReference>
<dbReference type="Proteomes" id="UP001291623">
    <property type="component" value="Unassembled WGS sequence"/>
</dbReference>
<dbReference type="InterPro" id="IPR016159">
    <property type="entry name" value="Cullin_repeat-like_dom_sf"/>
</dbReference>
<comment type="similarity">
    <text evidence="1 3">Belongs to the EXO70 family.</text>
</comment>
<dbReference type="SUPFAM" id="SSF74788">
    <property type="entry name" value="Cullin repeat-like"/>
    <property type="match status" value="1"/>
</dbReference>
<keyword evidence="3" id="KW-0268">Exocytosis</keyword>
<accession>A0AAE1RST1</accession>
<dbReference type="GO" id="GO:0006887">
    <property type="term" value="P:exocytosis"/>
    <property type="evidence" value="ECO:0007669"/>
    <property type="project" value="UniProtKB-KW"/>
</dbReference>
<keyword evidence="2 3" id="KW-0813">Transport</keyword>
<dbReference type="Pfam" id="PF20669">
    <property type="entry name" value="Exo70_N"/>
    <property type="match status" value="1"/>
</dbReference>
<sequence length="600" mass="68579">MEKNIQSGIPTSPHAKHINDQVCEDIDNNPTDLPENIENFSKIIETGIAKCNSGETPTRSGKMTEEESFFLEAVMHLSKLTNDIPKSPSGSTLLSRTNTVLQRAMTFMEEELRTLLEDFGSRPKSKVDKNSQLSVDEDYPSYPPEVVTRMNRIATAMISSGFETACCQVYSISRRNAFYEQMKMLEFEKINVDDVQRMSWDSLEGEITRWINLARSCSNSLFPGERRLGESVFSETPMISQSLFNNLARSIVIQILDFAEAVSRTKHSAEKLFKYLDIYDTIRDLIHAISESLPINDCEHQLKSEILATRDRFGEAAINIFYDLENSIKNDAARTPVPGGAVHPLTSYVMNYLEYACEYKDALEHIFKEHAKLEAYSTTSSSKWKSSVDDHVDKESESPHDVGETTLLTAQLMTIMDLLDANLEAKSNLYRDPSLRDIFLMNNGRYILQKAKGSTEIRQVMGDTWCRRRSTAVRQYHKNYQRETWGRVLQILSHDGMQVNGKLTKPVVKERFKNFSTMLDDIHRTQSTWVVSDEQLQSELRVSISAVLIPAYRSFCGRCRQYLDNTKHADKYIKYQPEDIETLVEGLFDGNPTSMARRKT</sequence>
<proteinExistence type="inferred from homology"/>
<dbReference type="GO" id="GO:0015031">
    <property type="term" value="P:protein transport"/>
    <property type="evidence" value="ECO:0007669"/>
    <property type="project" value="UniProtKB-KW"/>
</dbReference>
<reference evidence="5" key="1">
    <citation type="submission" date="2023-12" db="EMBL/GenBank/DDBJ databases">
        <title>Genome assembly of Anisodus tanguticus.</title>
        <authorList>
            <person name="Wang Y.-J."/>
        </authorList>
    </citation>
    <scope>NUCLEOTIDE SEQUENCE</scope>
    <source>
        <strain evidence="5">KB-2021</strain>
        <tissue evidence="5">Leaf</tissue>
    </source>
</reference>
<comment type="function">
    <text evidence="3">Component of the exocyst complex.</text>
</comment>
<dbReference type="Pfam" id="PF03081">
    <property type="entry name" value="Exo70_C"/>
    <property type="match status" value="1"/>
</dbReference>